<proteinExistence type="inferred from homology"/>
<dbReference type="GO" id="GO:0030313">
    <property type="term" value="C:cell envelope"/>
    <property type="evidence" value="ECO:0007669"/>
    <property type="project" value="UniProtKB-SubCell"/>
</dbReference>
<keyword evidence="4" id="KW-0732">Signal</keyword>
<evidence type="ECO:0000256" key="4">
    <source>
        <dbReference type="ARBA" id="ARBA00022729"/>
    </source>
</evidence>
<evidence type="ECO:0000256" key="5">
    <source>
        <dbReference type="RuleBase" id="RU003512"/>
    </source>
</evidence>
<dbReference type="GO" id="GO:0046872">
    <property type="term" value="F:metal ion binding"/>
    <property type="evidence" value="ECO:0007669"/>
    <property type="project" value="UniProtKB-KW"/>
</dbReference>
<dbReference type="EMBL" id="BEHY01000025">
    <property type="protein sequence ID" value="GBD09044.1"/>
    <property type="molecule type" value="Genomic_DNA"/>
</dbReference>
<dbReference type="Proteomes" id="UP000236642">
    <property type="component" value="Unassembled WGS sequence"/>
</dbReference>
<comment type="caution">
    <text evidence="6">The sequence shown here is derived from an EMBL/GenBank/DDBJ whole genome shotgun (WGS) entry which is preliminary data.</text>
</comment>
<evidence type="ECO:0000256" key="3">
    <source>
        <dbReference type="ARBA" id="ARBA00022723"/>
    </source>
</evidence>
<sequence>MRRWLRWTLMIGIIGLVACRPGDAGRGGAGPSRLRVVATTSIVGDVVRQIGGEAIALTVLLPVGADPHAFSPSPQDVARVAEADVIFAAGAGLEQFLEPVLQQAGGKAVRVELAEGIPLRPFEAMAHSGEHAEGEAAPHEHGEWDPHVWLDPGNVITWTHTIEATLSRLDPARADLYRRNAEAYRGQLRELDAWIREQVSQIPPERRKLVTEHQVFGYFAHRYGFDLVGTILPGVTTAAQPSAQEIAALEETIRSLGVRAIFVSSTVDPALARRIAEDTGARPVRLYVDSLSEPGGEADSYIRMMRYNVRQIVEALR</sequence>
<name>A0A2H5Y6H6_9CHLR</name>
<dbReference type="PROSITE" id="PS51257">
    <property type="entry name" value="PROKAR_LIPOPROTEIN"/>
    <property type="match status" value="1"/>
</dbReference>
<accession>A0A2H5Y6H6</accession>
<evidence type="ECO:0000256" key="1">
    <source>
        <dbReference type="ARBA" id="ARBA00004196"/>
    </source>
</evidence>
<organism evidence="6 7">
    <name type="scientific">Candidatus Thermoflexus japonica</name>
    <dbReference type="NCBI Taxonomy" id="2035417"/>
    <lineage>
        <taxon>Bacteria</taxon>
        <taxon>Bacillati</taxon>
        <taxon>Chloroflexota</taxon>
        <taxon>Thermoflexia</taxon>
        <taxon>Thermoflexales</taxon>
        <taxon>Thermoflexaceae</taxon>
        <taxon>Thermoflexus</taxon>
    </lineage>
</organism>
<dbReference type="Pfam" id="PF01297">
    <property type="entry name" value="ZnuA"/>
    <property type="match status" value="1"/>
</dbReference>
<dbReference type="PRINTS" id="PR00691">
    <property type="entry name" value="ADHESINB"/>
</dbReference>
<dbReference type="Gene3D" id="3.40.50.1980">
    <property type="entry name" value="Nitrogenase molybdenum iron protein domain"/>
    <property type="match status" value="2"/>
</dbReference>
<keyword evidence="2 5" id="KW-0813">Transport</keyword>
<dbReference type="PANTHER" id="PTHR42953:SF1">
    <property type="entry name" value="METAL-BINDING PROTEIN HI_0362-RELATED"/>
    <property type="match status" value="1"/>
</dbReference>
<dbReference type="PRINTS" id="PR00690">
    <property type="entry name" value="ADHESNFAMILY"/>
</dbReference>
<dbReference type="GO" id="GO:0030001">
    <property type="term" value="P:metal ion transport"/>
    <property type="evidence" value="ECO:0007669"/>
    <property type="project" value="InterPro"/>
</dbReference>
<dbReference type="PANTHER" id="PTHR42953">
    <property type="entry name" value="HIGH-AFFINITY ZINC UPTAKE SYSTEM PROTEIN ZNUA-RELATED"/>
    <property type="match status" value="1"/>
</dbReference>
<dbReference type="InterPro" id="IPR006128">
    <property type="entry name" value="Lipoprotein_PsaA-like"/>
</dbReference>
<evidence type="ECO:0000256" key="2">
    <source>
        <dbReference type="ARBA" id="ARBA00022448"/>
    </source>
</evidence>
<comment type="similarity">
    <text evidence="5">Belongs to the bacterial solute-binding protein 9 family.</text>
</comment>
<dbReference type="GO" id="GO:0007155">
    <property type="term" value="P:cell adhesion"/>
    <property type="evidence" value="ECO:0007669"/>
    <property type="project" value="InterPro"/>
</dbReference>
<reference evidence="7" key="1">
    <citation type="submission" date="2017-09" db="EMBL/GenBank/DDBJ databases">
        <title>Metaegenomics of thermophilic ammonia-oxidizing enrichment culture.</title>
        <authorList>
            <person name="Kato S."/>
            <person name="Suzuki K."/>
        </authorList>
    </citation>
    <scope>NUCLEOTIDE SEQUENCE [LARGE SCALE GENOMIC DNA]</scope>
</reference>
<comment type="subcellular location">
    <subcellularLocation>
        <location evidence="1">Cell envelope</location>
    </subcellularLocation>
</comment>
<dbReference type="AlphaFoldDB" id="A0A2H5Y6H6"/>
<dbReference type="InterPro" id="IPR050492">
    <property type="entry name" value="Bact_metal-bind_prot9"/>
</dbReference>
<evidence type="ECO:0000313" key="6">
    <source>
        <dbReference type="EMBL" id="GBD09044.1"/>
    </source>
</evidence>
<dbReference type="SUPFAM" id="SSF53807">
    <property type="entry name" value="Helical backbone' metal receptor"/>
    <property type="match status" value="1"/>
</dbReference>
<dbReference type="InterPro" id="IPR006127">
    <property type="entry name" value="ZnuA-like"/>
</dbReference>
<protein>
    <submittedName>
        <fullName evidence="6">Manganese ABC transporter substrate-binding lipoprotein</fullName>
    </submittedName>
</protein>
<dbReference type="InterPro" id="IPR006129">
    <property type="entry name" value="AdhesinB"/>
</dbReference>
<evidence type="ECO:0000313" key="7">
    <source>
        <dbReference type="Proteomes" id="UP000236642"/>
    </source>
</evidence>
<gene>
    <name evidence="6" type="primary">psaA</name>
    <name evidence="6" type="ORF">HRbin22_01291</name>
</gene>
<keyword evidence="3" id="KW-0479">Metal-binding</keyword>
<keyword evidence="6" id="KW-0449">Lipoprotein</keyword>